<feature type="domain" description="N-acetyltransferase" evidence="5">
    <location>
        <begin position="5"/>
        <end position="156"/>
    </location>
</feature>
<comment type="similarity">
    <text evidence="1">Belongs to the acetyltransferase family. RimI subfamily.</text>
</comment>
<dbReference type="STRING" id="1173020.Cha6605_3386"/>
<dbReference type="KEGG" id="cmp:Cha6605_3386"/>
<dbReference type="PANTHER" id="PTHR43420:SF44">
    <property type="entry name" value="ACETYLTRANSFERASE YPEA"/>
    <property type="match status" value="1"/>
</dbReference>
<evidence type="ECO:0000313" key="6">
    <source>
        <dbReference type="EMBL" id="AFY94385.1"/>
    </source>
</evidence>
<dbReference type="InterPro" id="IPR000182">
    <property type="entry name" value="GNAT_dom"/>
</dbReference>
<dbReference type="OrthoDB" id="9794566at2"/>
<keyword evidence="4" id="KW-0012">Acyltransferase</keyword>
<protein>
    <submittedName>
        <fullName evidence="6">Ribosomal-protein-alanine acetyltransferase</fullName>
    </submittedName>
</protein>
<dbReference type="CDD" id="cd04301">
    <property type="entry name" value="NAT_SF"/>
    <property type="match status" value="1"/>
</dbReference>
<dbReference type="InterPro" id="IPR050680">
    <property type="entry name" value="YpeA/RimI_acetyltransf"/>
</dbReference>
<keyword evidence="7" id="KW-1185">Reference proteome</keyword>
<accession>K9UHV6</accession>
<dbReference type="RefSeq" id="WP_015160519.1">
    <property type="nucleotide sequence ID" value="NC_019697.1"/>
</dbReference>
<keyword evidence="2" id="KW-0963">Cytoplasm</keyword>
<dbReference type="EMBL" id="CP003600">
    <property type="protein sequence ID" value="AFY94385.1"/>
    <property type="molecule type" value="Genomic_DNA"/>
</dbReference>
<dbReference type="PROSITE" id="PS51186">
    <property type="entry name" value="GNAT"/>
    <property type="match status" value="1"/>
</dbReference>
<sequence>MGLDVTINSISVAEIDSIVILDRLCFGGLWSIDSYRRELTNENSHFIGVSIDKSLAPDTSGIVGFGCFWAILDEAHITLLGIHPQYQRQGLGQMLLSALIDKARSIQMARATLEVRNSNHGAIHLYEKNGFQTVGRRKKYYQDTGEDGIIMWRGGLQDPNFRHIVV</sequence>
<dbReference type="AlphaFoldDB" id="K9UHV6"/>
<dbReference type="Proteomes" id="UP000010366">
    <property type="component" value="Chromosome"/>
</dbReference>
<evidence type="ECO:0000256" key="1">
    <source>
        <dbReference type="ARBA" id="ARBA00005395"/>
    </source>
</evidence>
<dbReference type="Gene3D" id="3.40.630.30">
    <property type="match status" value="1"/>
</dbReference>
<dbReference type="InterPro" id="IPR016181">
    <property type="entry name" value="Acyl_CoA_acyltransferase"/>
</dbReference>
<evidence type="ECO:0000256" key="3">
    <source>
        <dbReference type="ARBA" id="ARBA00022679"/>
    </source>
</evidence>
<evidence type="ECO:0000259" key="5">
    <source>
        <dbReference type="PROSITE" id="PS51186"/>
    </source>
</evidence>
<dbReference type="PATRIC" id="fig|1173020.3.peg.3891"/>
<proteinExistence type="inferred from homology"/>
<dbReference type="Pfam" id="PF00583">
    <property type="entry name" value="Acetyltransf_1"/>
    <property type="match status" value="1"/>
</dbReference>
<evidence type="ECO:0000256" key="2">
    <source>
        <dbReference type="ARBA" id="ARBA00022490"/>
    </source>
</evidence>
<dbReference type="HOGENOM" id="CLU_013985_23_1_3"/>
<name>K9UHV6_CHAP6</name>
<dbReference type="SUPFAM" id="SSF55729">
    <property type="entry name" value="Acyl-CoA N-acyltransferases (Nat)"/>
    <property type="match status" value="1"/>
</dbReference>
<keyword evidence="3 6" id="KW-0808">Transferase</keyword>
<dbReference type="GO" id="GO:0008080">
    <property type="term" value="F:N-acetyltransferase activity"/>
    <property type="evidence" value="ECO:0007669"/>
    <property type="project" value="InterPro"/>
</dbReference>
<dbReference type="eggNOG" id="COG0456">
    <property type="taxonomic scope" value="Bacteria"/>
</dbReference>
<dbReference type="NCBIfam" id="TIGR01575">
    <property type="entry name" value="rimI"/>
    <property type="match status" value="1"/>
</dbReference>
<dbReference type="PANTHER" id="PTHR43420">
    <property type="entry name" value="ACETYLTRANSFERASE"/>
    <property type="match status" value="1"/>
</dbReference>
<dbReference type="InterPro" id="IPR006464">
    <property type="entry name" value="AcTrfase_RimI/Ard1"/>
</dbReference>
<gene>
    <name evidence="6" type="ORF">Cha6605_3386</name>
</gene>
<evidence type="ECO:0000313" key="7">
    <source>
        <dbReference type="Proteomes" id="UP000010366"/>
    </source>
</evidence>
<evidence type="ECO:0000256" key="4">
    <source>
        <dbReference type="ARBA" id="ARBA00023315"/>
    </source>
</evidence>
<reference evidence="6 7" key="1">
    <citation type="submission" date="2012-05" db="EMBL/GenBank/DDBJ databases">
        <title>Finished chromosome of genome of Chamaesiphon sp. PCC 6605.</title>
        <authorList>
            <consortium name="US DOE Joint Genome Institute"/>
            <person name="Gugger M."/>
            <person name="Coursin T."/>
            <person name="Rippka R."/>
            <person name="Tandeau De Marsac N."/>
            <person name="Huntemann M."/>
            <person name="Wei C.-L."/>
            <person name="Han J."/>
            <person name="Detter J.C."/>
            <person name="Han C."/>
            <person name="Tapia R."/>
            <person name="Chen A."/>
            <person name="Kyrpides N."/>
            <person name="Mavromatis K."/>
            <person name="Markowitz V."/>
            <person name="Szeto E."/>
            <person name="Ivanova N."/>
            <person name="Pagani I."/>
            <person name="Pati A."/>
            <person name="Goodwin L."/>
            <person name="Nordberg H.P."/>
            <person name="Cantor M.N."/>
            <person name="Hua S.X."/>
            <person name="Woyke T."/>
            <person name="Kerfeld C.A."/>
        </authorList>
    </citation>
    <scope>NUCLEOTIDE SEQUENCE [LARGE SCALE GENOMIC DNA]</scope>
    <source>
        <strain evidence="7">ATCC 27169 / PCC 6605</strain>
    </source>
</reference>
<organism evidence="6 7">
    <name type="scientific">Chamaesiphon minutus (strain ATCC 27169 / PCC 6605)</name>
    <dbReference type="NCBI Taxonomy" id="1173020"/>
    <lineage>
        <taxon>Bacteria</taxon>
        <taxon>Bacillati</taxon>
        <taxon>Cyanobacteriota</taxon>
        <taxon>Cyanophyceae</taxon>
        <taxon>Gomontiellales</taxon>
        <taxon>Chamaesiphonaceae</taxon>
        <taxon>Chamaesiphon</taxon>
    </lineage>
</organism>